<dbReference type="PATRIC" id="fig|1120926.3.peg.3123"/>
<dbReference type="HOGENOM" id="CLU_2713171_0_0_6"/>
<gene>
    <name evidence="2" type="ORF">F960_03212</name>
</gene>
<dbReference type="AlphaFoldDB" id="N8ZMH5"/>
<dbReference type="EMBL" id="APPN01000073">
    <property type="protein sequence ID" value="ENV32705.1"/>
    <property type="molecule type" value="Genomic_DNA"/>
</dbReference>
<keyword evidence="1" id="KW-0732">Signal</keyword>
<dbReference type="Proteomes" id="UP000013117">
    <property type="component" value="Unassembled WGS sequence"/>
</dbReference>
<comment type="caution">
    <text evidence="2">The sequence shown here is derived from an EMBL/GenBank/DDBJ whole genome shotgun (WGS) entry which is preliminary data.</text>
</comment>
<dbReference type="GeneID" id="84210498"/>
<protein>
    <submittedName>
        <fullName evidence="2">Uncharacterized protein</fullName>
    </submittedName>
</protein>
<evidence type="ECO:0000313" key="3">
    <source>
        <dbReference type="Proteomes" id="UP000013117"/>
    </source>
</evidence>
<dbReference type="RefSeq" id="WP_004866555.1">
    <property type="nucleotide sequence ID" value="NZ_ASYY01000084.1"/>
</dbReference>
<sequence length="72" mass="7685">MKRKIIFFSGILLVAMNSFAGVSTGFASGEAAACAAAKRDVPSTAVKTSGCYCDSPSYEGGKWRCNVDYEYK</sequence>
<name>N8ZMH5_9GAMM</name>
<feature type="signal peptide" evidence="1">
    <location>
        <begin position="1"/>
        <end position="20"/>
    </location>
</feature>
<proteinExistence type="predicted"/>
<organism evidence="2 3">
    <name type="scientific">Acinetobacter gerneri DSM 14967 = CIP 107464 = MTCC 9824</name>
    <dbReference type="NCBI Taxonomy" id="1120926"/>
    <lineage>
        <taxon>Bacteria</taxon>
        <taxon>Pseudomonadati</taxon>
        <taxon>Pseudomonadota</taxon>
        <taxon>Gammaproteobacteria</taxon>
        <taxon>Moraxellales</taxon>
        <taxon>Moraxellaceae</taxon>
        <taxon>Acinetobacter</taxon>
    </lineage>
</organism>
<evidence type="ECO:0000256" key="1">
    <source>
        <dbReference type="SAM" id="SignalP"/>
    </source>
</evidence>
<accession>N8ZMH5</accession>
<evidence type="ECO:0000313" key="2">
    <source>
        <dbReference type="EMBL" id="ENV32705.1"/>
    </source>
</evidence>
<feature type="chain" id="PRO_5004138137" evidence="1">
    <location>
        <begin position="21"/>
        <end position="72"/>
    </location>
</feature>
<reference evidence="2 3" key="1">
    <citation type="submission" date="2013-02" db="EMBL/GenBank/DDBJ databases">
        <title>The Genome Sequence of Acinetobacter gerneri CIP 107464.</title>
        <authorList>
            <consortium name="The Broad Institute Genome Sequencing Platform"/>
            <consortium name="The Broad Institute Genome Sequencing Center for Infectious Disease"/>
            <person name="Cerqueira G."/>
            <person name="Feldgarden M."/>
            <person name="Courvalin P."/>
            <person name="Perichon B."/>
            <person name="Grillot-Courvalin C."/>
            <person name="Clermont D."/>
            <person name="Rocha E."/>
            <person name="Yoon E.-J."/>
            <person name="Nemec A."/>
            <person name="Walker B."/>
            <person name="Young S.K."/>
            <person name="Zeng Q."/>
            <person name="Gargeya S."/>
            <person name="Fitzgerald M."/>
            <person name="Haas B."/>
            <person name="Abouelleil A."/>
            <person name="Alvarado L."/>
            <person name="Arachchi H.M."/>
            <person name="Berlin A.M."/>
            <person name="Chapman S.B."/>
            <person name="Dewar J."/>
            <person name="Goldberg J."/>
            <person name="Griggs A."/>
            <person name="Gujja S."/>
            <person name="Hansen M."/>
            <person name="Howarth C."/>
            <person name="Imamovic A."/>
            <person name="Larimer J."/>
            <person name="McCowan C."/>
            <person name="Murphy C."/>
            <person name="Neiman D."/>
            <person name="Pearson M."/>
            <person name="Priest M."/>
            <person name="Roberts A."/>
            <person name="Saif S."/>
            <person name="Shea T."/>
            <person name="Sisk P."/>
            <person name="Sykes S."/>
            <person name="Wortman J."/>
            <person name="Nusbaum C."/>
            <person name="Birren B."/>
        </authorList>
    </citation>
    <scope>NUCLEOTIDE SEQUENCE [LARGE SCALE GENOMIC DNA]</scope>
    <source>
        <strain evidence="2 3">CIP 107464</strain>
    </source>
</reference>
<dbReference type="STRING" id="202952.GCA_000747725_01043"/>
<keyword evidence="3" id="KW-1185">Reference proteome</keyword>